<evidence type="ECO:0000313" key="2">
    <source>
        <dbReference type="Proteomes" id="UP000472839"/>
    </source>
</evidence>
<reference evidence="1 2" key="1">
    <citation type="submission" date="2019-10" db="EMBL/GenBank/DDBJ databases">
        <title>Poseidonibacter ostreae sp. nov., isolated from the gut of the Ostrea denselamellosa.</title>
        <authorList>
            <person name="Choi A."/>
        </authorList>
    </citation>
    <scope>NUCLEOTIDE SEQUENCE [LARGE SCALE GENOMIC DNA]</scope>
    <source>
        <strain evidence="1 2">SJOD-M-33</strain>
    </source>
</reference>
<dbReference type="AlphaFoldDB" id="A0A6L4WTT9"/>
<comment type="caution">
    <text evidence="1">The sequence shown here is derived from an EMBL/GenBank/DDBJ whole genome shotgun (WGS) entry which is preliminary data.</text>
</comment>
<name>A0A6L4WTT9_9BACT</name>
<evidence type="ECO:0008006" key="3">
    <source>
        <dbReference type="Google" id="ProtNLM"/>
    </source>
</evidence>
<gene>
    <name evidence="1" type="ORF">GBG19_05810</name>
</gene>
<organism evidence="1 2">
    <name type="scientific">Poseidonibacter ostreae</name>
    <dbReference type="NCBI Taxonomy" id="2654171"/>
    <lineage>
        <taxon>Bacteria</taxon>
        <taxon>Pseudomonadati</taxon>
        <taxon>Campylobacterota</taxon>
        <taxon>Epsilonproteobacteria</taxon>
        <taxon>Campylobacterales</taxon>
        <taxon>Arcobacteraceae</taxon>
        <taxon>Poseidonibacter</taxon>
    </lineage>
</organism>
<dbReference type="PROSITE" id="PS51257">
    <property type="entry name" value="PROKAR_LIPOPROTEIN"/>
    <property type="match status" value="1"/>
</dbReference>
<sequence length="235" mass="27135">MKNTVKIGVVGIVSTLLLSGCAVDKFAQKYSPENVKRMIAKKMNGKSESGFKIKFQDKDLANKFATYYDKDGYIFDYTSNTFNVQKQLVYFSQNVYLKNANSYIQNNSAENEFSKKYKETILERGNNYKILTGDFNKELIEVSMNRKVPNFRQSTKQYLKWNLIPVIAEFDSHNELKSIMLNRVEIGSAYDRYRDPNVQSEINLNILVYTGNALNTIKNNVSKKKWEDNLISSSN</sequence>
<evidence type="ECO:0000313" key="1">
    <source>
        <dbReference type="EMBL" id="KAB7889571.1"/>
    </source>
</evidence>
<dbReference type="Proteomes" id="UP000472839">
    <property type="component" value="Unassembled WGS sequence"/>
</dbReference>
<accession>A0A6L4WTT9</accession>
<protein>
    <recommendedName>
        <fullName evidence="3">Lipoprotein</fullName>
    </recommendedName>
</protein>
<dbReference type="RefSeq" id="WP_152279735.1">
    <property type="nucleotide sequence ID" value="NZ_WFKK01000012.1"/>
</dbReference>
<dbReference type="EMBL" id="WFKK01000012">
    <property type="protein sequence ID" value="KAB7889571.1"/>
    <property type="molecule type" value="Genomic_DNA"/>
</dbReference>
<proteinExistence type="predicted"/>